<organism evidence="1 2">
    <name type="scientific">Rubroshorea leprosula</name>
    <dbReference type="NCBI Taxonomy" id="152421"/>
    <lineage>
        <taxon>Eukaryota</taxon>
        <taxon>Viridiplantae</taxon>
        <taxon>Streptophyta</taxon>
        <taxon>Embryophyta</taxon>
        <taxon>Tracheophyta</taxon>
        <taxon>Spermatophyta</taxon>
        <taxon>Magnoliopsida</taxon>
        <taxon>eudicotyledons</taxon>
        <taxon>Gunneridae</taxon>
        <taxon>Pentapetalae</taxon>
        <taxon>rosids</taxon>
        <taxon>malvids</taxon>
        <taxon>Malvales</taxon>
        <taxon>Dipterocarpaceae</taxon>
        <taxon>Rubroshorea</taxon>
    </lineage>
</organism>
<gene>
    <name evidence="1" type="ORF">SLEP1_g16922</name>
</gene>
<protein>
    <submittedName>
        <fullName evidence="1">Uncharacterized protein</fullName>
    </submittedName>
</protein>
<keyword evidence="2" id="KW-1185">Reference proteome</keyword>
<dbReference type="EMBL" id="BPVZ01000022">
    <property type="protein sequence ID" value="GKV04815.1"/>
    <property type="molecule type" value="Genomic_DNA"/>
</dbReference>
<name>A0AAV5J1B9_9ROSI</name>
<proteinExistence type="predicted"/>
<evidence type="ECO:0000313" key="2">
    <source>
        <dbReference type="Proteomes" id="UP001054252"/>
    </source>
</evidence>
<dbReference type="AlphaFoldDB" id="A0AAV5J1B9"/>
<sequence length="38" mass="4201">MLLTFVRAMQALPSGKVNTYPTDLFMLLKSFILKIGAA</sequence>
<dbReference type="Proteomes" id="UP001054252">
    <property type="component" value="Unassembled WGS sequence"/>
</dbReference>
<accession>A0AAV5J1B9</accession>
<comment type="caution">
    <text evidence="1">The sequence shown here is derived from an EMBL/GenBank/DDBJ whole genome shotgun (WGS) entry which is preliminary data.</text>
</comment>
<evidence type="ECO:0000313" key="1">
    <source>
        <dbReference type="EMBL" id="GKV04815.1"/>
    </source>
</evidence>
<reference evidence="1 2" key="1">
    <citation type="journal article" date="2021" name="Commun. Biol.">
        <title>The genome of Shorea leprosula (Dipterocarpaceae) highlights the ecological relevance of drought in aseasonal tropical rainforests.</title>
        <authorList>
            <person name="Ng K.K.S."/>
            <person name="Kobayashi M.J."/>
            <person name="Fawcett J.A."/>
            <person name="Hatakeyama M."/>
            <person name="Paape T."/>
            <person name="Ng C.H."/>
            <person name="Ang C.C."/>
            <person name="Tnah L.H."/>
            <person name="Lee C.T."/>
            <person name="Nishiyama T."/>
            <person name="Sese J."/>
            <person name="O'Brien M.J."/>
            <person name="Copetti D."/>
            <person name="Mohd Noor M.I."/>
            <person name="Ong R.C."/>
            <person name="Putra M."/>
            <person name="Sireger I.Z."/>
            <person name="Indrioko S."/>
            <person name="Kosugi Y."/>
            <person name="Izuno A."/>
            <person name="Isagi Y."/>
            <person name="Lee S.L."/>
            <person name="Shimizu K.K."/>
        </authorList>
    </citation>
    <scope>NUCLEOTIDE SEQUENCE [LARGE SCALE GENOMIC DNA]</scope>
    <source>
        <strain evidence="1">214</strain>
    </source>
</reference>